<evidence type="ECO:0000256" key="1">
    <source>
        <dbReference type="SAM" id="MobiDB-lite"/>
    </source>
</evidence>
<proteinExistence type="predicted"/>
<dbReference type="EMBL" id="DS268176">
    <property type="protein sequence ID" value="KMU79456.1"/>
    <property type="molecule type" value="Genomic_DNA"/>
</dbReference>
<organism evidence="2 3">
    <name type="scientific">Coccidioides immitis RMSCC 3703</name>
    <dbReference type="NCBI Taxonomy" id="454286"/>
    <lineage>
        <taxon>Eukaryota</taxon>
        <taxon>Fungi</taxon>
        <taxon>Dikarya</taxon>
        <taxon>Ascomycota</taxon>
        <taxon>Pezizomycotina</taxon>
        <taxon>Eurotiomycetes</taxon>
        <taxon>Eurotiomycetidae</taxon>
        <taxon>Onygenales</taxon>
        <taxon>Onygenaceae</taxon>
        <taxon>Coccidioides</taxon>
    </lineage>
</organism>
<name>A0A0J8R3Z6_COCIT</name>
<gene>
    <name evidence="2" type="ORF">CISG_07887</name>
</gene>
<feature type="region of interest" description="Disordered" evidence="1">
    <location>
        <begin position="92"/>
        <end position="134"/>
    </location>
</feature>
<dbReference type="AlphaFoldDB" id="A0A0J8R3Z6"/>
<dbReference type="STRING" id="454286.A0A0J8R3Z6"/>
<evidence type="ECO:0000313" key="3">
    <source>
        <dbReference type="Proteomes" id="UP000054559"/>
    </source>
</evidence>
<dbReference type="OrthoDB" id="5426277at2759"/>
<evidence type="ECO:0000313" key="2">
    <source>
        <dbReference type="EMBL" id="KMU79456.1"/>
    </source>
</evidence>
<accession>A0A0J8R3Z6</accession>
<protein>
    <submittedName>
        <fullName evidence="2">Uncharacterized protein</fullName>
    </submittedName>
</protein>
<dbReference type="Proteomes" id="UP000054559">
    <property type="component" value="Unassembled WGS sequence"/>
</dbReference>
<feature type="compositionally biased region" description="Low complexity" evidence="1">
    <location>
        <begin position="97"/>
        <end position="108"/>
    </location>
</feature>
<reference evidence="3" key="1">
    <citation type="journal article" date="2010" name="Genome Res.">
        <title>Population genomic sequencing of Coccidioides fungi reveals recent hybridization and transposon control.</title>
        <authorList>
            <person name="Neafsey D.E."/>
            <person name="Barker B.M."/>
            <person name="Sharpton T.J."/>
            <person name="Stajich J.E."/>
            <person name="Park D.J."/>
            <person name="Whiston E."/>
            <person name="Hung C.-Y."/>
            <person name="McMahan C."/>
            <person name="White J."/>
            <person name="Sykes S."/>
            <person name="Heiman D."/>
            <person name="Young S."/>
            <person name="Zeng Q."/>
            <person name="Abouelleil A."/>
            <person name="Aftuck L."/>
            <person name="Bessette D."/>
            <person name="Brown A."/>
            <person name="FitzGerald M."/>
            <person name="Lui A."/>
            <person name="Macdonald J.P."/>
            <person name="Priest M."/>
            <person name="Orbach M.J."/>
            <person name="Galgiani J.N."/>
            <person name="Kirkland T.N."/>
            <person name="Cole G.T."/>
            <person name="Birren B.W."/>
            <person name="Henn M.R."/>
            <person name="Taylor J.W."/>
            <person name="Rounsley S.D."/>
        </authorList>
    </citation>
    <scope>NUCLEOTIDE SEQUENCE [LARGE SCALE GENOMIC DNA]</scope>
    <source>
        <strain evidence="3">RMSCC 3703</strain>
    </source>
</reference>
<sequence length="177" mass="19581">MALAAEHIDPLKGDLKQEEVVQAAQDPQSNIPPETAERILVEKSRKAGSVAYQFDPNATPEQKDEQVKMTIPTNFHRDKKPSPVAVTTDVINGTAVDGKTPTTGKTDGQLSPLPPKPSTELSEEERWARDRTGWAPRFHIKEDEVDEGEILLDHQTLLESKLDENLFGGMSMDLLLS</sequence>